<dbReference type="EMBL" id="JAKOAV010000019">
    <property type="protein sequence ID" value="MDF9408813.1"/>
    <property type="molecule type" value="Genomic_DNA"/>
</dbReference>
<accession>A0A9X4H6E3</accession>
<protein>
    <submittedName>
        <fullName evidence="1">Type II toxin-antitoxin system Phd/YefM family antitoxin</fullName>
    </submittedName>
</protein>
<sequence length="67" mass="7811">MRAPKSYIHPPGFLTERPFKDCSRSFKGLSTDIQPATEFRANTPEILESLKKNRRTIILTQHEFLSY</sequence>
<dbReference type="Proteomes" id="UP001154312">
    <property type="component" value="Unassembled WGS sequence"/>
</dbReference>
<evidence type="ECO:0000313" key="2">
    <source>
        <dbReference type="Proteomes" id="UP001154312"/>
    </source>
</evidence>
<name>A0A9X4H6E3_9FIRM</name>
<comment type="caution">
    <text evidence="1">The sequence shown here is derived from an EMBL/GenBank/DDBJ whole genome shotgun (WGS) entry which is preliminary data.</text>
</comment>
<dbReference type="AlphaFoldDB" id="A0A9X4H6E3"/>
<evidence type="ECO:0000313" key="1">
    <source>
        <dbReference type="EMBL" id="MDF9408813.1"/>
    </source>
</evidence>
<keyword evidence="2" id="KW-1185">Reference proteome</keyword>
<dbReference type="RefSeq" id="WP_277444214.1">
    <property type="nucleotide sequence ID" value="NZ_JAKOAV010000019.1"/>
</dbReference>
<gene>
    <name evidence="1" type="ORF">L7E55_10680</name>
</gene>
<proteinExistence type="predicted"/>
<reference evidence="1" key="1">
    <citation type="submission" date="2022-02" db="EMBL/GenBank/DDBJ databases">
        <authorList>
            <person name="Leng L."/>
        </authorList>
    </citation>
    <scope>NUCLEOTIDE SEQUENCE</scope>
    <source>
        <strain evidence="1">JI</strain>
    </source>
</reference>
<organism evidence="1 2">
    <name type="scientific">Pelotomaculum isophthalicicum JI</name>
    <dbReference type="NCBI Taxonomy" id="947010"/>
    <lineage>
        <taxon>Bacteria</taxon>
        <taxon>Bacillati</taxon>
        <taxon>Bacillota</taxon>
        <taxon>Clostridia</taxon>
        <taxon>Eubacteriales</taxon>
        <taxon>Desulfotomaculaceae</taxon>
        <taxon>Pelotomaculum</taxon>
    </lineage>
</organism>